<sequence>MSRAVTRPTPLVLSGVVLLALLAGCAGEDLGRKNFERTTVQAEPGTGQGQVPTGPIDDPAVALPTLRTVDACGLLGDGIDGRFTPQDEPRSTEWGTCRRDYVDAGGKPISIMVELGEGSVFADQATGGVAGLPVVETSVDETSCYSVAVTQRDPDMGVSVFAQHEQAGGQPCESSYVVLGNVVAQLRDSPPTLTPEGGSLLEFDLCESLDEQTLTSVLGEDEVGVRPGGLHACEFSQDDVVVYTSARLGYPIAPTEGAEEVRLAGEVPAVRRPGTTDTAECDISWNHLPLSDSEAELVSLNYYDYSDDAEVATACERVTALAEAMVATLP</sequence>
<organism evidence="1 2">
    <name type="scientific">Saccharomonospora piscinae</name>
    <dbReference type="NCBI Taxonomy" id="687388"/>
    <lineage>
        <taxon>Bacteria</taxon>
        <taxon>Bacillati</taxon>
        <taxon>Actinomycetota</taxon>
        <taxon>Actinomycetes</taxon>
        <taxon>Pseudonocardiales</taxon>
        <taxon>Pseudonocardiaceae</taxon>
        <taxon>Saccharomonospora</taxon>
    </lineage>
</organism>
<name>A0A1V9A7N0_SACPI</name>
<gene>
    <name evidence="1" type="ORF">B1813_08620</name>
</gene>
<accession>A0A1V9A7N0</accession>
<evidence type="ECO:0008006" key="3">
    <source>
        <dbReference type="Google" id="ProtNLM"/>
    </source>
</evidence>
<evidence type="ECO:0000313" key="1">
    <source>
        <dbReference type="EMBL" id="OQO93137.1"/>
    </source>
</evidence>
<dbReference type="EMBL" id="MWIH01000005">
    <property type="protein sequence ID" value="OQO93137.1"/>
    <property type="molecule type" value="Genomic_DNA"/>
</dbReference>
<dbReference type="AlphaFoldDB" id="A0A1V9A7N0"/>
<comment type="caution">
    <text evidence="1">The sequence shown here is derived from an EMBL/GenBank/DDBJ whole genome shotgun (WGS) entry which is preliminary data.</text>
</comment>
<dbReference type="Proteomes" id="UP000192591">
    <property type="component" value="Unassembled WGS sequence"/>
</dbReference>
<reference evidence="1 2" key="1">
    <citation type="submission" date="2017-02" db="EMBL/GenBank/DDBJ databases">
        <title>Draft genome of Saccharomonospora sp. 154.</title>
        <authorList>
            <person name="Alonso-Carmona G.S."/>
            <person name="De La Haba R."/>
            <person name="Vera-Gargallo B."/>
            <person name="Sandoval-Trujillo A.H."/>
            <person name="Ramirez-Duran N."/>
            <person name="Ventosa A."/>
        </authorList>
    </citation>
    <scope>NUCLEOTIDE SEQUENCE [LARGE SCALE GENOMIC DNA]</scope>
    <source>
        <strain evidence="1 2">LRS4.154</strain>
    </source>
</reference>
<evidence type="ECO:0000313" key="2">
    <source>
        <dbReference type="Proteomes" id="UP000192591"/>
    </source>
</evidence>
<dbReference type="PROSITE" id="PS51257">
    <property type="entry name" value="PROKAR_LIPOPROTEIN"/>
    <property type="match status" value="1"/>
</dbReference>
<keyword evidence="2" id="KW-1185">Reference proteome</keyword>
<protein>
    <recommendedName>
        <fullName evidence="3">DUF3558 domain-containing protein</fullName>
    </recommendedName>
</protein>
<dbReference type="STRING" id="1962155.B1813_08620"/>
<proteinExistence type="predicted"/>